<keyword evidence="1" id="KW-1185">Reference proteome</keyword>
<organism evidence="1 2">
    <name type="scientific">Romanomermis culicivorax</name>
    <name type="common">Nematode worm</name>
    <dbReference type="NCBI Taxonomy" id="13658"/>
    <lineage>
        <taxon>Eukaryota</taxon>
        <taxon>Metazoa</taxon>
        <taxon>Ecdysozoa</taxon>
        <taxon>Nematoda</taxon>
        <taxon>Enoplea</taxon>
        <taxon>Dorylaimia</taxon>
        <taxon>Mermithida</taxon>
        <taxon>Mermithoidea</taxon>
        <taxon>Mermithidae</taxon>
        <taxon>Romanomermis</taxon>
    </lineage>
</organism>
<evidence type="ECO:0000313" key="2">
    <source>
        <dbReference type="WBParaSite" id="nRc.2.0.1.t07390-RA"/>
    </source>
</evidence>
<name>A0A915HZT7_ROMCU</name>
<proteinExistence type="predicted"/>
<reference evidence="2" key="1">
    <citation type="submission" date="2022-11" db="UniProtKB">
        <authorList>
            <consortium name="WormBaseParasite"/>
        </authorList>
    </citation>
    <scope>IDENTIFICATION</scope>
</reference>
<dbReference type="WBParaSite" id="nRc.2.0.1.t07390-RA">
    <property type="protein sequence ID" value="nRc.2.0.1.t07390-RA"/>
    <property type="gene ID" value="nRc.2.0.1.g07390"/>
</dbReference>
<dbReference type="Proteomes" id="UP000887565">
    <property type="component" value="Unplaced"/>
</dbReference>
<sequence length="109" mass="12463">MDIAKVLHMTCNIDVRHAVVQLFIVLNVSFLEAMAEEKSENVYTTINYYYSLFIRCVCLTSGSQAWPEESRRPLWVEERCKVRKGTFGAAISAPQLWHSRFGASQFITG</sequence>
<protein>
    <submittedName>
        <fullName evidence="2">Uncharacterized protein</fullName>
    </submittedName>
</protein>
<evidence type="ECO:0000313" key="1">
    <source>
        <dbReference type="Proteomes" id="UP000887565"/>
    </source>
</evidence>
<dbReference type="AlphaFoldDB" id="A0A915HZT7"/>
<accession>A0A915HZT7</accession>